<feature type="domain" description="DDE Tnp4" evidence="8">
    <location>
        <begin position="11"/>
        <end position="68"/>
    </location>
</feature>
<evidence type="ECO:0000256" key="7">
    <source>
        <dbReference type="ARBA" id="ARBA00023242"/>
    </source>
</evidence>
<name>A0A5D3CA52_CUCMM</name>
<dbReference type="AlphaFoldDB" id="A0A5D3CA52"/>
<evidence type="ECO:0000256" key="1">
    <source>
        <dbReference type="ARBA" id="ARBA00001968"/>
    </source>
</evidence>
<dbReference type="STRING" id="1194695.A0A5D3CA52"/>
<comment type="cofactor">
    <cofactor evidence="1">
        <name>a divalent metal cation</name>
        <dbReference type="ChEBI" id="CHEBI:60240"/>
    </cofactor>
</comment>
<gene>
    <name evidence="10" type="ORF">E5676_scaffold654G00290</name>
    <name evidence="9" type="ORF">E6C27_scaffold39G00190</name>
</gene>
<keyword evidence="4" id="KW-0540">Nuclease</keyword>
<keyword evidence="7" id="KW-0539">Nucleus</keyword>
<dbReference type="InterPro" id="IPR027806">
    <property type="entry name" value="HARBI1_dom"/>
</dbReference>
<dbReference type="GO" id="GO:0016787">
    <property type="term" value="F:hydrolase activity"/>
    <property type="evidence" value="ECO:0007669"/>
    <property type="project" value="UniProtKB-KW"/>
</dbReference>
<sequence>MLPLAEWRGAKNAPSTCKEFFNMKHSSARNVIKRAFGVLKSRWTILQEKSYYPVKVQCRTILTCLLHNLIDREMTNFNIEDDIDEVDSTHATTVGDDIHYIETSNEWTPWRDELVEEMFSDWELRNQ</sequence>
<evidence type="ECO:0000259" key="8">
    <source>
        <dbReference type="Pfam" id="PF13359"/>
    </source>
</evidence>
<organism evidence="10 12">
    <name type="scientific">Cucumis melo var. makuwa</name>
    <name type="common">Oriental melon</name>
    <dbReference type="NCBI Taxonomy" id="1194695"/>
    <lineage>
        <taxon>Eukaryota</taxon>
        <taxon>Viridiplantae</taxon>
        <taxon>Streptophyta</taxon>
        <taxon>Embryophyta</taxon>
        <taxon>Tracheophyta</taxon>
        <taxon>Spermatophyta</taxon>
        <taxon>Magnoliopsida</taxon>
        <taxon>eudicotyledons</taxon>
        <taxon>Gunneridae</taxon>
        <taxon>Pentapetalae</taxon>
        <taxon>rosids</taxon>
        <taxon>fabids</taxon>
        <taxon>Cucurbitales</taxon>
        <taxon>Cucurbitaceae</taxon>
        <taxon>Benincaseae</taxon>
        <taxon>Cucumis</taxon>
    </lineage>
</organism>
<dbReference type="Proteomes" id="UP000321947">
    <property type="component" value="Unassembled WGS sequence"/>
</dbReference>
<evidence type="ECO:0000313" key="9">
    <source>
        <dbReference type="EMBL" id="KAA0060101.1"/>
    </source>
</evidence>
<reference evidence="11 12" key="1">
    <citation type="submission" date="2019-08" db="EMBL/GenBank/DDBJ databases">
        <title>Draft genome sequences of two oriental melons (Cucumis melo L. var makuwa).</title>
        <authorList>
            <person name="Kwon S.-Y."/>
        </authorList>
    </citation>
    <scope>NUCLEOTIDE SEQUENCE [LARGE SCALE GENOMIC DNA]</scope>
    <source>
        <strain evidence="12">cv. Chang Bougi</strain>
        <strain evidence="11">cv. SW 3</strain>
        <tissue evidence="10">Leaf</tissue>
    </source>
</reference>
<evidence type="ECO:0000256" key="3">
    <source>
        <dbReference type="ARBA" id="ARBA00006958"/>
    </source>
</evidence>
<evidence type="ECO:0000313" key="12">
    <source>
        <dbReference type="Proteomes" id="UP000321947"/>
    </source>
</evidence>
<dbReference type="EMBL" id="SSTE01005744">
    <property type="protein sequence ID" value="KAA0060101.1"/>
    <property type="molecule type" value="Genomic_DNA"/>
</dbReference>
<evidence type="ECO:0000256" key="6">
    <source>
        <dbReference type="ARBA" id="ARBA00022801"/>
    </source>
</evidence>
<keyword evidence="6" id="KW-0378">Hydrolase</keyword>
<dbReference type="GO" id="GO:0046872">
    <property type="term" value="F:metal ion binding"/>
    <property type="evidence" value="ECO:0007669"/>
    <property type="project" value="UniProtKB-KW"/>
</dbReference>
<accession>A0A5D3CA52</accession>
<dbReference type="GO" id="GO:0004518">
    <property type="term" value="F:nuclease activity"/>
    <property type="evidence" value="ECO:0007669"/>
    <property type="project" value="UniProtKB-KW"/>
</dbReference>
<evidence type="ECO:0000256" key="5">
    <source>
        <dbReference type="ARBA" id="ARBA00022723"/>
    </source>
</evidence>
<comment type="caution">
    <text evidence="10">The sequence shown here is derived from an EMBL/GenBank/DDBJ whole genome shotgun (WGS) entry which is preliminary data.</text>
</comment>
<dbReference type="GO" id="GO:0005634">
    <property type="term" value="C:nucleus"/>
    <property type="evidence" value="ECO:0007669"/>
    <property type="project" value="UniProtKB-SubCell"/>
</dbReference>
<evidence type="ECO:0000256" key="4">
    <source>
        <dbReference type="ARBA" id="ARBA00022722"/>
    </source>
</evidence>
<dbReference type="InterPro" id="IPR045249">
    <property type="entry name" value="HARBI1-like"/>
</dbReference>
<keyword evidence="5" id="KW-0479">Metal-binding</keyword>
<dbReference type="Proteomes" id="UP000321393">
    <property type="component" value="Unassembled WGS sequence"/>
</dbReference>
<protein>
    <submittedName>
        <fullName evidence="9 10">Nuclease HARBI1</fullName>
    </submittedName>
</protein>
<dbReference type="OrthoDB" id="1699974at2759"/>
<dbReference type="Pfam" id="PF13359">
    <property type="entry name" value="DDE_Tnp_4"/>
    <property type="match status" value="1"/>
</dbReference>
<dbReference type="PANTHER" id="PTHR22930:SF251">
    <property type="entry name" value="DDE TNP4 DOMAIN-CONTAINING PROTEIN"/>
    <property type="match status" value="1"/>
</dbReference>
<comment type="similarity">
    <text evidence="3">Belongs to the HARBI1 family.</text>
</comment>
<evidence type="ECO:0000313" key="11">
    <source>
        <dbReference type="Proteomes" id="UP000321393"/>
    </source>
</evidence>
<evidence type="ECO:0000313" key="10">
    <source>
        <dbReference type="EMBL" id="TYK08415.1"/>
    </source>
</evidence>
<dbReference type="PANTHER" id="PTHR22930">
    <property type="match status" value="1"/>
</dbReference>
<comment type="subcellular location">
    <subcellularLocation>
        <location evidence="2">Nucleus</location>
    </subcellularLocation>
</comment>
<dbReference type="EMBL" id="SSTD01012824">
    <property type="protein sequence ID" value="TYK08415.1"/>
    <property type="molecule type" value="Genomic_DNA"/>
</dbReference>
<proteinExistence type="inferred from homology"/>
<evidence type="ECO:0000256" key="2">
    <source>
        <dbReference type="ARBA" id="ARBA00004123"/>
    </source>
</evidence>